<feature type="region of interest" description="Disordered" evidence="1">
    <location>
        <begin position="296"/>
        <end position="343"/>
    </location>
</feature>
<proteinExistence type="predicted"/>
<accession>A0ABM1JDL1</accession>
<feature type="compositionally biased region" description="Polar residues" evidence="1">
    <location>
        <begin position="321"/>
        <end position="343"/>
    </location>
</feature>
<organism evidence="2 3">
    <name type="scientific">Polistes dominula</name>
    <name type="common">European paper wasp</name>
    <name type="synonym">Vespa dominula</name>
    <dbReference type="NCBI Taxonomy" id="743375"/>
    <lineage>
        <taxon>Eukaryota</taxon>
        <taxon>Metazoa</taxon>
        <taxon>Ecdysozoa</taxon>
        <taxon>Arthropoda</taxon>
        <taxon>Hexapoda</taxon>
        <taxon>Insecta</taxon>
        <taxon>Pterygota</taxon>
        <taxon>Neoptera</taxon>
        <taxon>Endopterygota</taxon>
        <taxon>Hymenoptera</taxon>
        <taxon>Apocrita</taxon>
        <taxon>Aculeata</taxon>
        <taxon>Vespoidea</taxon>
        <taxon>Vespidae</taxon>
        <taxon>Polistinae</taxon>
        <taxon>Polistini</taxon>
        <taxon>Polistes</taxon>
    </lineage>
</organism>
<feature type="compositionally biased region" description="Low complexity" evidence="1">
    <location>
        <begin position="296"/>
        <end position="311"/>
    </location>
</feature>
<feature type="region of interest" description="Disordered" evidence="1">
    <location>
        <begin position="25"/>
        <end position="112"/>
    </location>
</feature>
<evidence type="ECO:0000256" key="1">
    <source>
        <dbReference type="SAM" id="MobiDB-lite"/>
    </source>
</evidence>
<reference evidence="3" key="1">
    <citation type="submission" date="2025-08" db="UniProtKB">
        <authorList>
            <consortium name="RefSeq"/>
        </authorList>
    </citation>
    <scope>IDENTIFICATION</scope>
    <source>
        <tissue evidence="3">Whole body</tissue>
    </source>
</reference>
<feature type="compositionally biased region" description="Polar residues" evidence="1">
    <location>
        <begin position="63"/>
        <end position="73"/>
    </location>
</feature>
<protein>
    <submittedName>
        <fullName evidence="3">Myb-like protein K</fullName>
    </submittedName>
</protein>
<keyword evidence="2" id="KW-1185">Reference proteome</keyword>
<sequence length="1121" mass="129180">MTNKLEMQDSRTNYEVLKVSVERNTAAKDATRRPSIPSIQTRVTAISQRRRSRSGKSPLPEANLNQGTMTKLSKTVLATGDNVTAPPKTAFNSQDKSKELRSSSSPRLKSFPAERIRKFDNTTLFDNKPIRVMANQNSEHSNALFVPTSSIPNHEHGDHVHGMHNGHQPQSQTAENTCQQQICTMHQSIPQSDGAVTYRVHGPDRHRPNVPHGHQSYVNPMTASTTLAYVHNGQTPVAQSSTPITLINPQQSLRNSNEMTNVQKENNWVKDELPRVVDLEKQPVGGRNLMLHRQAVMQERQQQQQQQQHLQTRSHPAMYSNDHSVSVPPSHNFNSSQTNSNPIVTRENPQQIYQQFQNNLTNQQQMQQRAMNQQFQMMSGQQQEQYQPNVNQGAYYNYFTQPIPAKMTSSYGMTSPQDANINQTRNTQNAIVSMQQKQQLINQQNKITPSSQISIDNPNISSQIRPYTINLVDNNKSQNVTYNHHHGQVSQLYRPPIPGQQLVNYYQQNMIPQNDVPQQIITTEVPTNLEKRNLKFTPKMIRDQELLVATMKQQGISDELMRRQFDHLLKEQRRQLEYLEQFHQEGESPDTRKQETRKKIQMDEKPEWMAHITPPHIPYSDLEKLNTKIQEENVISQQHQVKENYPDDYIKIQQNGNNQEMIQSIHDQSQQKVHQLWQQQNVNWQQRMGFPTTGTGIPPQYAYGSSQTHPLKSMSVPPQQYQQHFVNNPMHQSQYSYWQYPQQMQQPYQQQYYQTPQQVAWQHDQSQNEKNSRLSKKAISLNDLNIRNVEPSSLLKLRLYKEVIRPQKRNNGLQDPETIQKALEILNNPESHAGLEYLANLNRKKPKIKLNGIQDPNDITPDLITKPTGFDNSNSILRKGVSANGLENSRNPNNPLPQPLTHLKRSEIRTIGNEYPKQKQNNPRNRYSLMAEREDGTVAPTQQYQMFSPDQQFNNNHQQQQQNYQKLIPYNDKNALSALNKPMSSHQFDGSLHPDYYQQMQQFNQNKQNLIRNNGQGDVPSLHKSNTTNIAYLDSPGGDTADLSYSKENRQIQNKMAPPYTPFGLTQRLNGSYNSMDIREAKTIGGVTYLARKSEYIPNQPMIPGNLSTTNKYIQPNMIYH</sequence>
<evidence type="ECO:0000313" key="2">
    <source>
        <dbReference type="Proteomes" id="UP000694924"/>
    </source>
</evidence>
<name>A0ABM1JDL1_POLDO</name>
<dbReference type="GeneID" id="107074045"/>
<dbReference type="Proteomes" id="UP000694924">
    <property type="component" value="Unplaced"/>
</dbReference>
<gene>
    <name evidence="3" type="primary">LOC107074045</name>
</gene>
<evidence type="ECO:0000313" key="3">
    <source>
        <dbReference type="RefSeq" id="XP_015190549.1"/>
    </source>
</evidence>
<feature type="compositionally biased region" description="Polar residues" evidence="1">
    <location>
        <begin position="37"/>
        <end position="47"/>
    </location>
</feature>
<dbReference type="RefSeq" id="XP_015190549.1">
    <property type="nucleotide sequence ID" value="XM_015335063.1"/>
</dbReference>